<dbReference type="PROSITE" id="PS51257">
    <property type="entry name" value="PROKAR_LIPOPROTEIN"/>
    <property type="match status" value="1"/>
</dbReference>
<proteinExistence type="predicted"/>
<accession>I0EN09</accession>
<dbReference type="Proteomes" id="UP000005010">
    <property type="component" value="Chromosome"/>
</dbReference>
<protein>
    <recommendedName>
        <fullName evidence="3">Lipoprotein</fullName>
    </recommendedName>
</protein>
<dbReference type="KEGG" id="hce:HCW_05315"/>
<dbReference type="AlphaFoldDB" id="I0EN09"/>
<dbReference type="EMBL" id="CP003479">
    <property type="protein sequence ID" value="AFI04328.1"/>
    <property type="molecule type" value="Genomic_DNA"/>
</dbReference>
<gene>
    <name evidence="1" type="ordered locus">HCW_05315</name>
</gene>
<evidence type="ECO:0000313" key="2">
    <source>
        <dbReference type="Proteomes" id="UP000005010"/>
    </source>
</evidence>
<dbReference type="HOGENOM" id="CLU_1259998_0_0_7"/>
<dbReference type="RefSeq" id="WP_014661198.1">
    <property type="nucleotide sequence ID" value="NC_017737.1"/>
</dbReference>
<dbReference type="PATRIC" id="fig|182217.3.peg.1129"/>
<reference evidence="2" key="1">
    <citation type="submission" date="2012-04" db="EMBL/GenBank/DDBJ databases">
        <title>Complete genome sequence of Helicobacter cetorum strain MIT 00-7128.</title>
        <authorList>
            <person name="Kersulyte D."/>
            <person name="Berg D.E."/>
        </authorList>
    </citation>
    <scope>NUCLEOTIDE SEQUENCE [LARGE SCALE GENOMIC DNA]</scope>
    <source>
        <strain evidence="2">MIT 00-7128</strain>
    </source>
</reference>
<name>I0EN09_HELC0</name>
<evidence type="ECO:0008006" key="3">
    <source>
        <dbReference type="Google" id="ProtNLM"/>
    </source>
</evidence>
<evidence type="ECO:0000313" key="1">
    <source>
        <dbReference type="EMBL" id="AFI04328.1"/>
    </source>
</evidence>
<dbReference type="STRING" id="182217.HCW_05315"/>
<sequence>MSKNYRLTFFGFILGFLFLLSACQHRLHMGYYSEVTGGYLFNYNSTIVVAYNRSDMMTSYYINTIIYELQKLGFYNVFTQEEFPLDRAKNVIYARVVRNIASIPIYRYNYQLIDHDSKPCYWIGGQFYCSPAPTDYYAINGFSEEVFMSANSHFILDWYDMVLQKRVLYIDGSVSGKTCGYQMLYRDLIKSTIKRIDFNRPEHYYYRLRLPFYQPCYK</sequence>
<organism evidence="1 2">
    <name type="scientific">Helicobacter cetorum (strain ATCC BAA-429 / MIT 00-7128)</name>
    <dbReference type="NCBI Taxonomy" id="182217"/>
    <lineage>
        <taxon>Bacteria</taxon>
        <taxon>Pseudomonadati</taxon>
        <taxon>Campylobacterota</taxon>
        <taxon>Epsilonproteobacteria</taxon>
        <taxon>Campylobacterales</taxon>
        <taxon>Helicobacteraceae</taxon>
        <taxon>Helicobacter</taxon>
    </lineage>
</organism>
<keyword evidence="2" id="KW-1185">Reference proteome</keyword>